<dbReference type="GO" id="GO:0004565">
    <property type="term" value="F:beta-galactosidase activity"/>
    <property type="evidence" value="ECO:0007669"/>
    <property type="project" value="UniProtKB-EC"/>
</dbReference>
<reference evidence="8" key="1">
    <citation type="submission" date="2017-04" db="EMBL/GenBank/DDBJ databases">
        <title>Comparative genomics and description of representatives of a novel lineage of planctomycetes thriving in anoxic sediments.</title>
        <authorList>
            <person name="Spring S."/>
            <person name="Bunk B."/>
            <person name="Sproer C."/>
        </authorList>
    </citation>
    <scope>NUCLEOTIDE SEQUENCE [LARGE SCALE GENOMIC DNA]</scope>
    <source>
        <strain evidence="8">ST-PulAB-D4</strain>
    </source>
</reference>
<dbReference type="SUPFAM" id="SSF49785">
    <property type="entry name" value="Galactose-binding domain-like"/>
    <property type="match status" value="3"/>
</dbReference>
<dbReference type="KEGG" id="pbp:STSP1_02269"/>
<evidence type="ECO:0000256" key="4">
    <source>
        <dbReference type="ARBA" id="ARBA00022801"/>
    </source>
</evidence>
<dbReference type="Pfam" id="PF00754">
    <property type="entry name" value="F5_F8_type_C"/>
    <property type="match status" value="2"/>
</dbReference>
<dbReference type="AlphaFoldDB" id="A0A1W6LQ43"/>
<name>A0A1W6LQ43_9BACT</name>
<dbReference type="Proteomes" id="UP000193334">
    <property type="component" value="Chromosome"/>
</dbReference>
<comment type="similarity">
    <text evidence="2">Belongs to the glycosyl hydrolase 2 family.</text>
</comment>
<evidence type="ECO:0000256" key="3">
    <source>
        <dbReference type="ARBA" id="ARBA00012756"/>
    </source>
</evidence>
<dbReference type="InterPro" id="IPR006103">
    <property type="entry name" value="Glyco_hydro_2_cat"/>
</dbReference>
<dbReference type="Gene3D" id="3.20.20.80">
    <property type="entry name" value="Glycosidases"/>
    <property type="match status" value="1"/>
</dbReference>
<sequence>MNTHANTGIFKVITFLLALCLINSLSAKSSERISLSGTWDFALDRKDAGIKQKWFSKELKEEIRLPGILQNQGYGNDISKDTPWVISLYDRYWYEREKFRQFARGDVKVPFLAQPRKHYLGPAWYQKMITIPESWDGKRGELVLERTRWQTTVWLGSEKIGSQDSLVAPHRFELGMLKPGSYKLTIRIDNRMKMDYRPDAHSVSDSLGTTWNGIAGDIAITSTPPVWIDHIAAMPDINNKSVKLKIDIGNITGASGQGDVKIKGYGISEPVSWSAESGRAEIDVPLGENAELWSEFNPQLYDIKAVLEGQSFSHSYTVNFGLREIRAGEDNLLVNGRKAHFRGTHSGGDFPLTGCAATDVEYWENLFAKCKKWGLNHMRFHSFCPPEAAFTAADRAGFYLQPECGMWNVINPGSEMEKRMYEETERMLREYGNHPSFVLFSPSNEPKGHWKESLPEWTAHYGKKDPRRLYTTGTGWPLIDNPGPVEGTDFLAVHRIGHRRVRGSDAWFGRDYLSSIEGVDVPVVVHELGQWCAYPDFDVIDKFNGYLQPGNYQIFRELMKEAGLLHLNDEFARASGKFQAACYKQEVEANLRTPGLSGFQLLDLHDFLGQGTAIVGLLDPFWEEKGYINAENWRRFCNTTVPLAVMKKRVFKTSQNLRADMQLSHYGNKPLEDAEIYWQIENEAGDIVKNGKWQRNAIGNQSAIQIGKINVSLHNFTAPEHYKLTAGVRGTDFENDWDFWVYPKDQKASPDGEVLIKRRFEDAREALANGKKVLYMPLTTELAWDCPPIGRKPIFWNRLMGPNWERFLGILSRPEHPALKDFPSDEYYDWHWQGVFRPYCRAVNISAMPEIEPVVRVIDDWNRNYPLAAIFECRAGKGRLLVCSADLEENISERPAAAQLRKSLIDYMKSESFNPSAEVSMSQLETTYLDNNLMRKLKAKVRCPLSSGMTSAHKAIDGNPSTYWTTAKRRGGKKHPHPLSISFAKPVKMEGLVILNRQDHRERIGDIRDYQIHTSSNGKDWSLLKSGSLESTFDPQKIKFSEPIKTQHLKITALSGFGRDISASIAEISIIYTGEPLSGGEFEENGQYLNAGSATEEMFESIDLLQYSTNPTALKTSEVTADSESETDPAEYALDGSGGTFWHSQWRDEKPAQPHWIELEFKETLNISAIEYLPRQDHPNGRIKDYLIEVSRDGDKWLKAASGSFENSTSLQKVILPEPAKADFMRITAKSEVQNQPYSSIAEIRVIEKE</sequence>
<evidence type="ECO:0000256" key="1">
    <source>
        <dbReference type="ARBA" id="ARBA00001412"/>
    </source>
</evidence>
<dbReference type="PANTHER" id="PTHR46323">
    <property type="entry name" value="BETA-GALACTOSIDASE"/>
    <property type="match status" value="1"/>
</dbReference>
<dbReference type="GO" id="GO:0005990">
    <property type="term" value="P:lactose catabolic process"/>
    <property type="evidence" value="ECO:0007669"/>
    <property type="project" value="TreeGrafter"/>
</dbReference>
<gene>
    <name evidence="7" type="primary">uidA_2</name>
    <name evidence="7" type="ORF">STSP1_02269</name>
</gene>
<comment type="catalytic activity">
    <reaction evidence="1">
        <text>Hydrolysis of terminal non-reducing beta-D-galactose residues in beta-D-galactosides.</text>
        <dbReference type="EC" id="3.2.1.23"/>
    </reaction>
</comment>
<feature type="domain" description="F5/8 type C" evidence="6">
    <location>
        <begin position="916"/>
        <end position="1073"/>
    </location>
</feature>
<dbReference type="InterPro" id="IPR008979">
    <property type="entry name" value="Galactose-bd-like_sf"/>
</dbReference>
<dbReference type="GO" id="GO:0009341">
    <property type="term" value="C:beta-galactosidase complex"/>
    <property type="evidence" value="ECO:0007669"/>
    <property type="project" value="TreeGrafter"/>
</dbReference>
<evidence type="ECO:0000256" key="2">
    <source>
        <dbReference type="ARBA" id="ARBA00007401"/>
    </source>
</evidence>
<organism evidence="7 8">
    <name type="scientific">Sedimentisphaera salicampi</name>
    <dbReference type="NCBI Taxonomy" id="1941349"/>
    <lineage>
        <taxon>Bacteria</taxon>
        <taxon>Pseudomonadati</taxon>
        <taxon>Planctomycetota</taxon>
        <taxon>Phycisphaerae</taxon>
        <taxon>Sedimentisphaerales</taxon>
        <taxon>Sedimentisphaeraceae</taxon>
        <taxon>Sedimentisphaera</taxon>
    </lineage>
</organism>
<evidence type="ECO:0000256" key="5">
    <source>
        <dbReference type="ARBA" id="ARBA00023295"/>
    </source>
</evidence>
<evidence type="ECO:0000313" key="8">
    <source>
        <dbReference type="Proteomes" id="UP000193334"/>
    </source>
</evidence>
<dbReference type="PROSITE" id="PS50022">
    <property type="entry name" value="FA58C_3"/>
    <property type="match status" value="2"/>
</dbReference>
<dbReference type="STRING" id="1941349.STSP1_02269"/>
<evidence type="ECO:0000259" key="6">
    <source>
        <dbReference type="PROSITE" id="PS50022"/>
    </source>
</evidence>
<dbReference type="InterPro" id="IPR000421">
    <property type="entry name" value="FA58C"/>
</dbReference>
<keyword evidence="4 7" id="KW-0378">Hydrolase</keyword>
<evidence type="ECO:0000313" key="7">
    <source>
        <dbReference type="EMBL" id="ARN57843.1"/>
    </source>
</evidence>
<dbReference type="Pfam" id="PF02836">
    <property type="entry name" value="Glyco_hydro_2_C"/>
    <property type="match status" value="1"/>
</dbReference>
<dbReference type="PANTHER" id="PTHR46323:SF2">
    <property type="entry name" value="BETA-GALACTOSIDASE"/>
    <property type="match status" value="1"/>
</dbReference>
<dbReference type="EMBL" id="CP021023">
    <property type="protein sequence ID" value="ARN57843.1"/>
    <property type="molecule type" value="Genomic_DNA"/>
</dbReference>
<dbReference type="Gene3D" id="2.60.120.260">
    <property type="entry name" value="Galactose-binding domain-like"/>
    <property type="match status" value="3"/>
</dbReference>
<keyword evidence="5 7" id="KW-0326">Glycosidase</keyword>
<dbReference type="EC" id="3.2.1.23" evidence="3"/>
<dbReference type="InterPro" id="IPR050347">
    <property type="entry name" value="Bact_Beta-galactosidase"/>
</dbReference>
<dbReference type="InterPro" id="IPR006102">
    <property type="entry name" value="Ig-like_GH2"/>
</dbReference>
<dbReference type="InterPro" id="IPR017853">
    <property type="entry name" value="GH"/>
</dbReference>
<proteinExistence type="inferred from homology"/>
<feature type="domain" description="F5/8 type C" evidence="6">
    <location>
        <begin position="1102"/>
        <end position="1249"/>
    </location>
</feature>
<dbReference type="SUPFAM" id="SSF51445">
    <property type="entry name" value="(Trans)glycosidases"/>
    <property type="match status" value="1"/>
</dbReference>
<keyword evidence="8" id="KW-1185">Reference proteome</keyword>
<protein>
    <recommendedName>
        <fullName evidence="3">beta-galactosidase</fullName>
        <ecNumber evidence="3">3.2.1.23</ecNumber>
    </recommendedName>
</protein>
<accession>A0A1W6LQ43</accession>
<dbReference type="Pfam" id="PF00703">
    <property type="entry name" value="Glyco_hydro_2"/>
    <property type="match status" value="1"/>
</dbReference>